<feature type="region of interest" description="Disordered" evidence="8">
    <location>
        <begin position="339"/>
        <end position="378"/>
    </location>
</feature>
<feature type="transmembrane region" description="Helical" evidence="7">
    <location>
        <begin position="162"/>
        <end position="181"/>
    </location>
</feature>
<dbReference type="InterPro" id="IPR050366">
    <property type="entry name" value="BP-dependent_transpt_permease"/>
</dbReference>
<gene>
    <name evidence="10" type="ORF">SAMN05414137_12134</name>
</gene>
<comment type="subcellular location">
    <subcellularLocation>
        <location evidence="1 7">Cell membrane</location>
        <topology evidence="1 7">Multi-pass membrane protein</topology>
    </subcellularLocation>
</comment>
<keyword evidence="5 7" id="KW-1133">Transmembrane helix</keyword>
<dbReference type="AlphaFoldDB" id="A0A1H7WP70"/>
<dbReference type="GO" id="GO:0055085">
    <property type="term" value="P:transmembrane transport"/>
    <property type="evidence" value="ECO:0007669"/>
    <property type="project" value="InterPro"/>
</dbReference>
<feature type="transmembrane region" description="Helical" evidence="7">
    <location>
        <begin position="42"/>
        <end position="61"/>
    </location>
</feature>
<dbReference type="PROSITE" id="PS50928">
    <property type="entry name" value="ABC_TM1"/>
    <property type="match status" value="1"/>
</dbReference>
<dbReference type="EMBL" id="FOAZ01000021">
    <property type="protein sequence ID" value="SEM23376.1"/>
    <property type="molecule type" value="Genomic_DNA"/>
</dbReference>
<dbReference type="RefSeq" id="WP_063773295.1">
    <property type="nucleotide sequence ID" value="NZ_BBPN01000020.1"/>
</dbReference>
<dbReference type="InterPro" id="IPR035906">
    <property type="entry name" value="MetI-like_sf"/>
</dbReference>
<evidence type="ECO:0000256" key="4">
    <source>
        <dbReference type="ARBA" id="ARBA00022692"/>
    </source>
</evidence>
<evidence type="ECO:0000313" key="11">
    <source>
        <dbReference type="Proteomes" id="UP000183015"/>
    </source>
</evidence>
<feature type="domain" description="ABC transmembrane type-1" evidence="9">
    <location>
        <begin position="115"/>
        <end position="312"/>
    </location>
</feature>
<dbReference type="SUPFAM" id="SSF161098">
    <property type="entry name" value="MetI-like"/>
    <property type="match status" value="1"/>
</dbReference>
<dbReference type="STRING" id="235985.SAMN05414137_12134"/>
<keyword evidence="6 7" id="KW-0472">Membrane</keyword>
<dbReference type="Proteomes" id="UP000183015">
    <property type="component" value="Unassembled WGS sequence"/>
</dbReference>
<dbReference type="GO" id="GO:0005886">
    <property type="term" value="C:plasma membrane"/>
    <property type="evidence" value="ECO:0007669"/>
    <property type="project" value="UniProtKB-SubCell"/>
</dbReference>
<keyword evidence="11" id="KW-1185">Reference proteome</keyword>
<dbReference type="PANTHER" id="PTHR43386:SF1">
    <property type="entry name" value="D,D-DIPEPTIDE TRANSPORT SYSTEM PERMEASE PROTEIN DDPC-RELATED"/>
    <property type="match status" value="1"/>
</dbReference>
<dbReference type="Gene3D" id="1.10.3720.10">
    <property type="entry name" value="MetI-like"/>
    <property type="match status" value="1"/>
</dbReference>
<feature type="compositionally biased region" description="Low complexity" evidence="8">
    <location>
        <begin position="16"/>
        <end position="25"/>
    </location>
</feature>
<dbReference type="eggNOG" id="COG1173">
    <property type="taxonomic scope" value="Bacteria"/>
</dbReference>
<feature type="compositionally biased region" description="Polar residues" evidence="8">
    <location>
        <begin position="1"/>
        <end position="11"/>
    </location>
</feature>
<feature type="transmembrane region" description="Helical" evidence="7">
    <location>
        <begin position="117"/>
        <end position="142"/>
    </location>
</feature>
<evidence type="ECO:0000256" key="7">
    <source>
        <dbReference type="RuleBase" id="RU363032"/>
    </source>
</evidence>
<protein>
    <submittedName>
        <fullName evidence="10">Peptide/nickel transport system permease protein</fullName>
    </submittedName>
</protein>
<accession>A0A1H7WP70</accession>
<evidence type="ECO:0000256" key="3">
    <source>
        <dbReference type="ARBA" id="ARBA00022475"/>
    </source>
</evidence>
<feature type="transmembrane region" description="Helical" evidence="7">
    <location>
        <begin position="187"/>
        <end position="205"/>
    </location>
</feature>
<organism evidence="10 11">
    <name type="scientific">Streptacidiphilus jiangxiensis</name>
    <dbReference type="NCBI Taxonomy" id="235985"/>
    <lineage>
        <taxon>Bacteria</taxon>
        <taxon>Bacillati</taxon>
        <taxon>Actinomycetota</taxon>
        <taxon>Actinomycetes</taxon>
        <taxon>Kitasatosporales</taxon>
        <taxon>Streptomycetaceae</taxon>
        <taxon>Streptacidiphilus</taxon>
    </lineage>
</organism>
<proteinExistence type="inferred from homology"/>
<evidence type="ECO:0000313" key="10">
    <source>
        <dbReference type="EMBL" id="SEM23376.1"/>
    </source>
</evidence>
<reference evidence="11" key="1">
    <citation type="submission" date="2016-10" db="EMBL/GenBank/DDBJ databases">
        <authorList>
            <person name="Varghese N."/>
        </authorList>
    </citation>
    <scope>NUCLEOTIDE SEQUENCE [LARGE SCALE GENOMIC DNA]</scope>
    <source>
        <strain evidence="11">DSM 45096 / BCRC 16803 / CGMCC 4.1857 / CIP 109030 / JCM 12277 / KCTC 19219 / NBRC 100920 / 33214</strain>
    </source>
</reference>
<feature type="transmembrane region" description="Helical" evidence="7">
    <location>
        <begin position="293"/>
        <end position="312"/>
    </location>
</feature>
<dbReference type="CDD" id="cd06261">
    <property type="entry name" value="TM_PBP2"/>
    <property type="match status" value="1"/>
</dbReference>
<keyword evidence="3" id="KW-1003">Cell membrane</keyword>
<dbReference type="Pfam" id="PF00528">
    <property type="entry name" value="BPD_transp_1"/>
    <property type="match status" value="1"/>
</dbReference>
<dbReference type="InterPro" id="IPR000515">
    <property type="entry name" value="MetI-like"/>
</dbReference>
<feature type="region of interest" description="Disordered" evidence="8">
    <location>
        <begin position="1"/>
        <end position="25"/>
    </location>
</feature>
<feature type="transmembrane region" description="Helical" evidence="7">
    <location>
        <begin position="236"/>
        <end position="257"/>
    </location>
</feature>
<evidence type="ECO:0000259" key="9">
    <source>
        <dbReference type="PROSITE" id="PS50928"/>
    </source>
</evidence>
<feature type="compositionally biased region" description="Low complexity" evidence="8">
    <location>
        <begin position="340"/>
        <end position="354"/>
    </location>
</feature>
<dbReference type="PANTHER" id="PTHR43386">
    <property type="entry name" value="OLIGOPEPTIDE TRANSPORT SYSTEM PERMEASE PROTEIN APPC"/>
    <property type="match status" value="1"/>
</dbReference>
<keyword evidence="4 7" id="KW-0812">Transmembrane</keyword>
<keyword evidence="2 7" id="KW-0813">Transport</keyword>
<evidence type="ECO:0000256" key="1">
    <source>
        <dbReference type="ARBA" id="ARBA00004651"/>
    </source>
</evidence>
<evidence type="ECO:0000256" key="2">
    <source>
        <dbReference type="ARBA" id="ARBA00022448"/>
    </source>
</evidence>
<evidence type="ECO:0000256" key="6">
    <source>
        <dbReference type="ARBA" id="ARBA00023136"/>
    </source>
</evidence>
<evidence type="ECO:0000256" key="8">
    <source>
        <dbReference type="SAM" id="MobiDB-lite"/>
    </source>
</evidence>
<sequence length="378" mass="39096">MTLTDTRTGTPAESVAAPAGQRPAGGPAAVWARLWALRSGRAALVAVGLLVLVALTAPWLAALEGQDPNSFHDTLLNSASGGSPNGAFGGIGAQHWLGVEPTTGRDLFARLVYGARVSLGVAVGATLGQLLLGLLVGLAAGLANRGRGGRWADALLSRVTDLALALPTFFFSIALLAVVPPSFPRPLLLGLILSGLGWAPIARIVRAETRVLREREYVAAAVLTGASTWRIARREILPGLVAPVATYTAIVLPQNMVAEAGLSFLGLGVRPPTSSWGQMLSTATTWFQVDPTYVLVPALTLLVCVLTFAGLGEALRVAFDPKAPVPTRTRRIRIRRKAAKAAGAAQAPARPVGATTTAPEAGHPAVATAVPSQKGEAR</sequence>
<name>A0A1H7WP70_STRJI</name>
<evidence type="ECO:0000256" key="5">
    <source>
        <dbReference type="ARBA" id="ARBA00022989"/>
    </source>
</evidence>
<comment type="similarity">
    <text evidence="7">Belongs to the binding-protein-dependent transport system permease family.</text>
</comment>